<feature type="signal peptide" evidence="2">
    <location>
        <begin position="1"/>
        <end position="27"/>
    </location>
</feature>
<name>A0A0S1MK42_PHAPC</name>
<dbReference type="AlphaFoldDB" id="A0A0S1MK42"/>
<feature type="compositionally biased region" description="Low complexity" evidence="1">
    <location>
        <begin position="47"/>
        <end position="60"/>
    </location>
</feature>
<proteinExistence type="evidence at transcript level"/>
<dbReference type="EMBL" id="KT247109">
    <property type="protein sequence ID" value="ALL41198.1"/>
    <property type="molecule type" value="mRNA"/>
</dbReference>
<protein>
    <submittedName>
        <fullName evidence="3">Uncharacterized protein</fullName>
    </submittedName>
</protein>
<sequence>MVCHCQSRAWFVSLLILSLAFTSLTLGDNQQQIYSFDDETPDNQPTSPLESSSAASSSSPAPIPTRLD</sequence>
<keyword evidence="2" id="KW-0732">Signal</keyword>
<evidence type="ECO:0000256" key="2">
    <source>
        <dbReference type="SAM" id="SignalP"/>
    </source>
</evidence>
<feature type="chain" id="PRO_5006589022" evidence="2">
    <location>
        <begin position="28"/>
        <end position="68"/>
    </location>
</feature>
<evidence type="ECO:0000256" key="1">
    <source>
        <dbReference type="SAM" id="MobiDB-lite"/>
    </source>
</evidence>
<reference evidence="3" key="1">
    <citation type="submission" date="2015-07" db="EMBL/GenBank/DDBJ databases">
        <title>Elucidating the P. pachyrhizi secretome and potential effectors.</title>
        <authorList>
            <person name="de Carvalho M.C.C.G."/>
            <person name="Nascimento L.C."/>
            <person name="Darben L.M."/>
            <person name="Polizel-Podanosqui A.M."/>
            <person name="Lopes-Caitar V.S."/>
            <person name="Rocha C.S."/>
            <person name="Qi M."/>
            <person name="Carazolle M."/>
            <person name="Kuwahara M.K."/>
            <person name="Pereira G.A.G."/>
            <person name="Abdelnoor R.V."/>
            <person name="Whitham S.A."/>
            <person name="Marcelino-Guimaraes F.C."/>
        </authorList>
    </citation>
    <scope>NUCLEOTIDE SEQUENCE</scope>
</reference>
<organism evidence="3">
    <name type="scientific">Phakopsora pachyrhizi</name>
    <name type="common">Asian soybean rust disease fungus</name>
    <dbReference type="NCBI Taxonomy" id="170000"/>
    <lineage>
        <taxon>Eukaryota</taxon>
        <taxon>Fungi</taxon>
        <taxon>Dikarya</taxon>
        <taxon>Basidiomycota</taxon>
        <taxon>Pucciniomycotina</taxon>
        <taxon>Pucciniomycetes</taxon>
        <taxon>Pucciniales</taxon>
        <taxon>Phakopsoraceae</taxon>
        <taxon>Phakopsora</taxon>
    </lineage>
</organism>
<evidence type="ECO:0000313" key="3">
    <source>
        <dbReference type="EMBL" id="ALL41198.1"/>
    </source>
</evidence>
<feature type="region of interest" description="Disordered" evidence="1">
    <location>
        <begin position="35"/>
        <end position="68"/>
    </location>
</feature>
<accession>A0A0S1MK42</accession>